<evidence type="ECO:0000313" key="2">
    <source>
        <dbReference type="EMBL" id="PJA45285.1"/>
    </source>
</evidence>
<dbReference type="Proteomes" id="UP000229385">
    <property type="component" value="Unassembled WGS sequence"/>
</dbReference>
<feature type="transmembrane region" description="Helical" evidence="1">
    <location>
        <begin position="47"/>
        <end position="65"/>
    </location>
</feature>
<reference evidence="3" key="1">
    <citation type="submission" date="2017-09" db="EMBL/GenBank/DDBJ databases">
        <title>Depth-based differentiation of microbial function through sediment-hosted aquifers and enrichment of novel symbionts in the deep terrestrial subsurface.</title>
        <authorList>
            <person name="Probst A.J."/>
            <person name="Ladd B."/>
            <person name="Jarett J.K."/>
            <person name="Geller-Mcgrath D.E."/>
            <person name="Sieber C.M.K."/>
            <person name="Emerson J.B."/>
            <person name="Anantharaman K."/>
            <person name="Thomas B.C."/>
            <person name="Malmstrom R."/>
            <person name="Stieglmeier M."/>
            <person name="Klingl A."/>
            <person name="Woyke T."/>
            <person name="Ryan C.M."/>
            <person name="Banfield J.F."/>
        </authorList>
    </citation>
    <scope>NUCLEOTIDE SEQUENCE [LARGE SCALE GENOMIC DNA]</scope>
</reference>
<evidence type="ECO:0000256" key="1">
    <source>
        <dbReference type="SAM" id="Phobius"/>
    </source>
</evidence>
<sequence>MLEIHTGGIVEQKAQALEARRLSMGFALIGLTMSMGLVVVFCLSNTWWAALLAFGLGCRALATLIKMYNLKISKED</sequence>
<gene>
    <name evidence="2" type="ORF">CO174_03820</name>
</gene>
<dbReference type="EMBL" id="PFWU01000044">
    <property type="protein sequence ID" value="PJA45285.1"/>
    <property type="molecule type" value="Genomic_DNA"/>
</dbReference>
<keyword evidence="1" id="KW-0472">Membrane</keyword>
<proteinExistence type="predicted"/>
<keyword evidence="1" id="KW-0812">Transmembrane</keyword>
<evidence type="ECO:0000313" key="3">
    <source>
        <dbReference type="Proteomes" id="UP000229385"/>
    </source>
</evidence>
<organism evidence="2 3">
    <name type="scientific">Candidatus Uhrbacteria bacterium CG_4_9_14_3_um_filter_50_9</name>
    <dbReference type="NCBI Taxonomy" id="1975035"/>
    <lineage>
        <taxon>Bacteria</taxon>
        <taxon>Candidatus Uhriibacteriota</taxon>
    </lineage>
</organism>
<dbReference type="AlphaFoldDB" id="A0A2M7XBM8"/>
<name>A0A2M7XBM8_9BACT</name>
<feature type="transmembrane region" description="Helical" evidence="1">
    <location>
        <begin position="22"/>
        <end position="41"/>
    </location>
</feature>
<keyword evidence="1" id="KW-1133">Transmembrane helix</keyword>
<accession>A0A2M7XBM8</accession>
<comment type="caution">
    <text evidence="2">The sequence shown here is derived from an EMBL/GenBank/DDBJ whole genome shotgun (WGS) entry which is preliminary data.</text>
</comment>
<protein>
    <submittedName>
        <fullName evidence="2">Uncharacterized protein</fullName>
    </submittedName>
</protein>